<name>A0A6J2B2L6_ZALCA</name>
<dbReference type="GeneID" id="113909132"/>
<dbReference type="PANTHER" id="PTHR23162">
    <property type="entry name" value="OUTER DENSE FIBER OF SPERM TAILS 2"/>
    <property type="match status" value="1"/>
</dbReference>
<dbReference type="AlphaFoldDB" id="A0A6J2B2L6"/>
<comment type="similarity">
    <text evidence="3">Belongs to the ODF2 family.</text>
</comment>
<keyword evidence="6" id="KW-0206">Cytoskeleton</keyword>
<dbReference type="Proteomes" id="UP000515165">
    <property type="component" value="Chromosome 4"/>
</dbReference>
<feature type="coiled-coil region" evidence="8">
    <location>
        <begin position="475"/>
        <end position="612"/>
    </location>
</feature>
<evidence type="ECO:0000256" key="3">
    <source>
        <dbReference type="ARBA" id="ARBA00009316"/>
    </source>
</evidence>
<organism evidence="9 10">
    <name type="scientific">Zalophus californianus</name>
    <name type="common">California sealion</name>
    <dbReference type="NCBI Taxonomy" id="9704"/>
    <lineage>
        <taxon>Eukaryota</taxon>
        <taxon>Metazoa</taxon>
        <taxon>Chordata</taxon>
        <taxon>Craniata</taxon>
        <taxon>Vertebrata</taxon>
        <taxon>Euteleostomi</taxon>
        <taxon>Mammalia</taxon>
        <taxon>Eutheria</taxon>
        <taxon>Laurasiatheria</taxon>
        <taxon>Carnivora</taxon>
        <taxon>Caniformia</taxon>
        <taxon>Pinnipedia</taxon>
        <taxon>Otariidae</taxon>
        <taxon>Zalophus</taxon>
    </lineage>
</organism>
<evidence type="ECO:0000313" key="10">
    <source>
        <dbReference type="RefSeq" id="XP_027426094.2"/>
    </source>
</evidence>
<evidence type="ECO:0000256" key="5">
    <source>
        <dbReference type="ARBA" id="ARBA00023054"/>
    </source>
</evidence>
<evidence type="ECO:0000256" key="8">
    <source>
        <dbReference type="SAM" id="Coils"/>
    </source>
</evidence>
<proteinExistence type="inferred from homology"/>
<reference evidence="10" key="1">
    <citation type="submission" date="2025-08" db="UniProtKB">
        <authorList>
            <consortium name="RefSeq"/>
        </authorList>
    </citation>
    <scope>IDENTIFICATION</scope>
    <source>
        <tissue evidence="10">Blood</tissue>
    </source>
</reference>
<dbReference type="InterPro" id="IPR026099">
    <property type="entry name" value="Odf2-rel"/>
</dbReference>
<dbReference type="CTD" id="57489"/>
<keyword evidence="7" id="KW-0966">Cell projection</keyword>
<evidence type="ECO:0000256" key="1">
    <source>
        <dbReference type="ARBA" id="ARBA00004114"/>
    </source>
</evidence>
<keyword evidence="5 8" id="KW-0175">Coiled coil</keyword>
<evidence type="ECO:0000313" key="9">
    <source>
        <dbReference type="Proteomes" id="UP000515165"/>
    </source>
</evidence>
<dbReference type="PANTHER" id="PTHR23162:SF7">
    <property type="entry name" value="PROTEIN BCAP"/>
    <property type="match status" value="1"/>
</dbReference>
<evidence type="ECO:0000256" key="6">
    <source>
        <dbReference type="ARBA" id="ARBA00023212"/>
    </source>
</evidence>
<feature type="coiled-coil region" evidence="8">
    <location>
        <begin position="213"/>
        <end position="254"/>
    </location>
</feature>
<protein>
    <submittedName>
        <fullName evidence="10">Protein BCAP isoform X3</fullName>
    </submittedName>
</protein>
<dbReference type="RefSeq" id="XP_027426094.2">
    <property type="nucleotide sequence ID" value="XM_027570293.2"/>
</dbReference>
<gene>
    <name evidence="10" type="primary">ODF2L</name>
</gene>
<keyword evidence="4" id="KW-0963">Cytoplasm</keyword>
<evidence type="ECO:0000256" key="7">
    <source>
        <dbReference type="ARBA" id="ARBA00023273"/>
    </source>
</evidence>
<keyword evidence="9" id="KW-1185">Reference proteome</keyword>
<evidence type="ECO:0000256" key="2">
    <source>
        <dbReference type="ARBA" id="ARBA00004138"/>
    </source>
</evidence>
<feature type="coiled-coil region" evidence="8">
    <location>
        <begin position="287"/>
        <end position="437"/>
    </location>
</feature>
<dbReference type="GO" id="GO:0005814">
    <property type="term" value="C:centriole"/>
    <property type="evidence" value="ECO:0007669"/>
    <property type="project" value="UniProtKB-SubCell"/>
</dbReference>
<evidence type="ECO:0000256" key="4">
    <source>
        <dbReference type="ARBA" id="ARBA00022490"/>
    </source>
</evidence>
<dbReference type="GO" id="GO:1902018">
    <property type="term" value="P:negative regulation of cilium assembly"/>
    <property type="evidence" value="ECO:0007669"/>
    <property type="project" value="TreeGrafter"/>
</dbReference>
<accession>A0A6J2B2L6</accession>
<sequence>MVEPLLSTLSAYEEKLLWKPSTNPFTKFMEKPSIDGSHSEKLCSHFTSTPEDEHLPQAASESHLSCLKQDILNEKTDLEATFKEAELATCSVELFLPLFKDTVEEISFENANLFASNLKKISKQKEILTKELDTFKRVKQALEHLRKTEYQQVGDSLSSMLEKLTDNESENTNLKKKVLEKETYIQELSCLFQNEKANALKADRFSQSVKVVHERLQFQIHKKEAENDKLKEYIKSLETKITEWNLQLRKNKHEAVAMKESSKQKTIALKKASKIYRQRLKYFTGDVENLTSQIRDQEAKLSETISASNAWKSHYEKIVIEKTELEVQIETMQKQVTNLLEDLKKMEDVGKNSCEEILRKLHSIEYENETLNLENTKLKTTLDALKDEVISVENELLELQEVEKQQKTLIEVYKTQIQKLQEAAEMVKSRCENLLRENNLITKNKNKKLEKVDANHNLLRKLSLEEENYLIQLKCENLKQRLEQMDVENKELEKKLANQEECLKHSNLKFKEKSAEYTALARQLEAALEEGRQKVSEEIEKMSSRERALQIKILNLETELRKKNEEQNQLVCKMHSKAQHQEVCLKEIQHSLEKSENQNESIKNYLQFLKTSYVTMFG</sequence>
<dbReference type="GO" id="GO:0005813">
    <property type="term" value="C:centrosome"/>
    <property type="evidence" value="ECO:0007669"/>
    <property type="project" value="TreeGrafter"/>
</dbReference>
<dbReference type="GO" id="GO:0036064">
    <property type="term" value="C:ciliary basal body"/>
    <property type="evidence" value="ECO:0007669"/>
    <property type="project" value="TreeGrafter"/>
</dbReference>
<comment type="subcellular location">
    <subcellularLocation>
        <location evidence="2">Cell projection</location>
        <location evidence="2">Cilium</location>
    </subcellularLocation>
    <subcellularLocation>
        <location evidence="1">Cytoplasm</location>
        <location evidence="1">Cytoskeleton</location>
        <location evidence="1">Microtubule organizing center</location>
        <location evidence="1">Centrosome</location>
        <location evidence="1">Centriole</location>
    </subcellularLocation>
</comment>